<accession>W7YK71</accession>
<dbReference type="SUPFAM" id="SSF51905">
    <property type="entry name" value="FAD/NAD(P)-binding domain"/>
    <property type="match status" value="1"/>
</dbReference>
<keyword evidence="1" id="KW-0812">Transmembrane</keyword>
<keyword evidence="3" id="KW-1185">Reference proteome</keyword>
<keyword evidence="1" id="KW-1133">Transmembrane helix</keyword>
<dbReference type="Proteomes" id="UP000019364">
    <property type="component" value="Unassembled WGS sequence"/>
</dbReference>
<dbReference type="PANTHER" id="PTHR37417">
    <property type="entry name" value="67 KDA MYOSIN-CROSS-REACTIVE ANTIGEN FAMILY PROTEIN (AFU_ORTHOLOGUE AFUA_5G09970)"/>
    <property type="match status" value="1"/>
</dbReference>
<dbReference type="Pfam" id="PF06100">
    <property type="entry name" value="MCRA"/>
    <property type="match status" value="1"/>
</dbReference>
<evidence type="ECO:0000313" key="3">
    <source>
        <dbReference type="Proteomes" id="UP000019364"/>
    </source>
</evidence>
<dbReference type="PANTHER" id="PTHR37417:SF2">
    <property type="entry name" value="67 KDA MYOSIN-CROSS-REACTIVE ANTIGEN FAMILY PROTEIN (AFU_ORTHOLOGUE AFUA_5G09970)"/>
    <property type="match status" value="1"/>
</dbReference>
<feature type="transmembrane region" description="Helical" evidence="1">
    <location>
        <begin position="12"/>
        <end position="29"/>
    </location>
</feature>
<dbReference type="InterPro" id="IPR010354">
    <property type="entry name" value="Oleate_hydratase"/>
</dbReference>
<dbReference type="NCBIfam" id="NF010584">
    <property type="entry name" value="PRK13977.1"/>
    <property type="match status" value="1"/>
</dbReference>
<dbReference type="eggNOG" id="COG4716">
    <property type="taxonomic scope" value="Bacteria"/>
</dbReference>
<gene>
    <name evidence="2" type="ORF">JCM16418_3022</name>
</gene>
<name>W7YK71_9BACL</name>
<dbReference type="Gene3D" id="3.50.50.60">
    <property type="entry name" value="FAD/NAD(P)-binding domain"/>
    <property type="match status" value="2"/>
</dbReference>
<keyword evidence="1" id="KW-0472">Membrane</keyword>
<dbReference type="EMBL" id="BAVZ01000008">
    <property type="protein sequence ID" value="GAF08912.1"/>
    <property type="molecule type" value="Genomic_DNA"/>
</dbReference>
<evidence type="ECO:0000256" key="1">
    <source>
        <dbReference type="SAM" id="Phobius"/>
    </source>
</evidence>
<protein>
    <submittedName>
        <fullName evidence="2">Antigen</fullName>
    </submittedName>
</protein>
<proteinExistence type="predicted"/>
<comment type="caution">
    <text evidence="2">The sequence shown here is derived from an EMBL/GenBank/DDBJ whole genome shotgun (WGS) entry which is preliminary data.</text>
</comment>
<dbReference type="Gene3D" id="3.30.9.80">
    <property type="match status" value="1"/>
</dbReference>
<dbReference type="AlphaFoldDB" id="W7YK71"/>
<dbReference type="GO" id="GO:0071949">
    <property type="term" value="F:FAD binding"/>
    <property type="evidence" value="ECO:0007669"/>
    <property type="project" value="InterPro"/>
</dbReference>
<evidence type="ECO:0000313" key="2">
    <source>
        <dbReference type="EMBL" id="GAF08912.1"/>
    </source>
</evidence>
<dbReference type="GO" id="GO:0006631">
    <property type="term" value="P:fatty acid metabolic process"/>
    <property type="evidence" value="ECO:0007669"/>
    <property type="project" value="InterPro"/>
</dbReference>
<dbReference type="OrthoDB" id="4540221at2"/>
<organism evidence="2 3">
    <name type="scientific">Paenibacillus pini JCM 16418</name>
    <dbReference type="NCBI Taxonomy" id="1236976"/>
    <lineage>
        <taxon>Bacteria</taxon>
        <taxon>Bacillati</taxon>
        <taxon>Bacillota</taxon>
        <taxon>Bacilli</taxon>
        <taxon>Bacillales</taxon>
        <taxon>Paenibacillaceae</taxon>
        <taxon>Paenibacillus</taxon>
    </lineage>
</organism>
<dbReference type="GO" id="GO:0050151">
    <property type="term" value="F:oleate hydratase activity"/>
    <property type="evidence" value="ECO:0007669"/>
    <property type="project" value="InterPro"/>
</dbReference>
<dbReference type="RefSeq" id="WP_036649734.1">
    <property type="nucleotide sequence ID" value="NZ_BAVZ01000008.1"/>
</dbReference>
<reference evidence="2 3" key="1">
    <citation type="journal article" date="2014" name="Genome Announc.">
        <title>Draft Genome Sequence of Paenibacillus pini JCM 16418T, Isolated from the Rhizosphere of Pine Tree.</title>
        <authorList>
            <person name="Yuki M."/>
            <person name="Oshima K."/>
            <person name="Suda W."/>
            <person name="Oshida Y."/>
            <person name="Kitamura K."/>
            <person name="Iida Y."/>
            <person name="Hattori M."/>
            <person name="Ohkuma M."/>
        </authorList>
    </citation>
    <scope>NUCLEOTIDE SEQUENCE [LARGE SCALE GENOMIC DNA]</scope>
    <source>
        <strain evidence="2 3">JCM 16418</strain>
    </source>
</reference>
<sequence>MAQASKNSEKQAYFIGGGIASLAGAAFLIRDGEMKGHNIHILEDLNINGGALDGAKSEQDGFVMRGGRMLNKPTYECTWNLLADIPSVDTPGISVKDEIHAFTDQYPTHAQARLVDKDRQIVDVKHMGFSNQDRLHMSKLLIESEEDLGAKRINEWFTAHFFQTNFWYMWATMFAFQPWHSAVEFKRYMIRFMHEFHQIDTLAGVARTPFNQYDSIVVPIQQWLEQHGVQYSLNTTVTDIDFVNNGTERTAERIHFNRDGLNGQIHVSPNDLVFFTNGSMTEHSDLGSMHSAPTLRDKGPSFGLWEKIAAKQPGFGNPSAFDDHIAESKWESFTVTCNTPLFFERMEEFSGNEAGTGALVTFKDSNWLMSIVLAHQPHFRNQPDNVQVFWGYALSGDQQGNYVNKPMSECTGAEILTELCGHLRFTEELPHLLETSNVIPCMMPFITSQFMPRIQGDRPQVIPEGSTNFAFLGQYTEIPEDVVFTVEYSVRSAMTAVYHLLNIDKEIPKPYKGQHHVKVLFESLVTAIR</sequence>
<dbReference type="InterPro" id="IPR036188">
    <property type="entry name" value="FAD/NAD-bd_sf"/>
</dbReference>